<reference evidence="2 3" key="3">
    <citation type="journal article" date="2022" name="Int. J. Syst. Evol. Microbiol.">
        <title>Strains of Bradyrhizobium barranii sp. nov. associated with legumes native to Canada are symbionts of soybeans and belong to different subspecies (subsp. barranii subsp. nov. and subsp. apii subsp. nov.) and symbiovars (sv. glycinearum and sv. septentrionale).</title>
        <authorList>
            <person name="Bromfield E.S.P."/>
            <person name="Cloutier S."/>
            <person name="Wasai-Hara S."/>
            <person name="Minamisawa K."/>
        </authorList>
    </citation>
    <scope>NUCLEOTIDE SEQUENCE [LARGE SCALE GENOMIC DNA]</scope>
    <source>
        <strain evidence="2 3">323S2</strain>
    </source>
</reference>
<reference evidence="1" key="2">
    <citation type="submission" date="2020-06" db="EMBL/GenBank/DDBJ databases">
        <title>Whole Genome Sequence of Bradyrhizobium sp. Strain 323S2.</title>
        <authorList>
            <person name="Bromfield E.S.P."/>
        </authorList>
    </citation>
    <scope>NUCLEOTIDE SEQUENCE [LARGE SCALE GENOMIC DNA]</scope>
    <source>
        <strain evidence="1">323S2</strain>
    </source>
</reference>
<sequence length="179" mass="19495">MSGSVGNWRVELIEAHRDLFAPPCDTALAAQGAPECGPGWQDLLGRLCDRIRTAIRTGGTFKFSQIKEKYGTLRVYWDGRLSPEATIQVEEAIALAEARSATCCEICGEPGHLHGDGWLTTRCAAHAEGRSPVEVKPGLDNIYIVSYVAGGVGQVTCRRYDRETDTFTEVDPASLPIQE</sequence>
<name>A0A7Z0TP89_9BRAD</name>
<gene>
    <name evidence="2" type="ORF">G6321_00006375</name>
    <name evidence="1" type="ORF">G6321_11795</name>
</gene>
<dbReference type="RefSeq" id="WP_166345003.1">
    <property type="nucleotide sequence ID" value="NZ_CP088280.1"/>
</dbReference>
<dbReference type="EMBL" id="JACBFH010000001">
    <property type="protein sequence ID" value="NYY89087.1"/>
    <property type="molecule type" value="Genomic_DNA"/>
</dbReference>
<dbReference type="EMBL" id="CP088280">
    <property type="protein sequence ID" value="UGX94819.1"/>
    <property type="molecule type" value="Genomic_DNA"/>
</dbReference>
<evidence type="ECO:0000313" key="1">
    <source>
        <dbReference type="EMBL" id="NYY89087.1"/>
    </source>
</evidence>
<evidence type="ECO:0000313" key="3">
    <source>
        <dbReference type="Proteomes" id="UP000564836"/>
    </source>
</evidence>
<organism evidence="1">
    <name type="scientific">Bradyrhizobium barranii subsp. barranii</name>
    <dbReference type="NCBI Taxonomy" id="2823807"/>
    <lineage>
        <taxon>Bacteria</taxon>
        <taxon>Pseudomonadati</taxon>
        <taxon>Pseudomonadota</taxon>
        <taxon>Alphaproteobacteria</taxon>
        <taxon>Hyphomicrobiales</taxon>
        <taxon>Nitrobacteraceae</taxon>
        <taxon>Bradyrhizobium</taxon>
        <taxon>Bradyrhizobium barranii</taxon>
    </lineage>
</organism>
<protein>
    <submittedName>
        <fullName evidence="1">Uncharacterized protein</fullName>
    </submittedName>
</protein>
<reference evidence="2 3" key="1">
    <citation type="journal article" date="2017" name="Syst. Appl. Microbiol.">
        <title>Soybeans inoculated with root zone soils of Canadian native legumes harbour diverse and novel Bradyrhizobium spp. that possess agricultural potential.</title>
        <authorList>
            <person name="Bromfield E.S.P."/>
            <person name="Cloutier S."/>
            <person name="Tambong J.T."/>
            <person name="Tran Thi T.V."/>
        </authorList>
    </citation>
    <scope>NUCLEOTIDE SEQUENCE [LARGE SCALE GENOMIC DNA]</scope>
    <source>
        <strain evidence="2 3">323S2</strain>
    </source>
</reference>
<dbReference type="Proteomes" id="UP000564836">
    <property type="component" value="Chromosome"/>
</dbReference>
<proteinExistence type="predicted"/>
<evidence type="ECO:0000313" key="2">
    <source>
        <dbReference type="EMBL" id="UGX94819.1"/>
    </source>
</evidence>
<dbReference type="AlphaFoldDB" id="A0A7Z0TP89"/>
<accession>A0A7Z0TP89</accession>